<gene>
    <name evidence="7" type="ORF">KM031_21240</name>
</gene>
<dbReference type="NCBIfam" id="NF006520">
    <property type="entry name" value="PRK08965.1-4"/>
    <property type="match status" value="1"/>
</dbReference>
<dbReference type="PIRSF" id="PIRSF019239">
    <property type="entry name" value="MrpE"/>
    <property type="match status" value="1"/>
</dbReference>
<reference evidence="7" key="1">
    <citation type="submission" date="2021-06" db="EMBL/GenBank/DDBJ databases">
        <authorList>
            <person name="Lee C.-S."/>
            <person name="Jin L."/>
        </authorList>
    </citation>
    <scope>NUCLEOTIDE SEQUENCE</scope>
    <source>
        <strain evidence="7">Con5</strain>
        <plasmid evidence="7">p4</plasmid>
    </source>
</reference>
<organism evidence="7 8">
    <name type="scientific">Gemmobacter fulvus</name>
    <dbReference type="NCBI Taxonomy" id="2840474"/>
    <lineage>
        <taxon>Bacteria</taxon>
        <taxon>Pseudomonadati</taxon>
        <taxon>Pseudomonadota</taxon>
        <taxon>Alphaproteobacteria</taxon>
        <taxon>Rhodobacterales</taxon>
        <taxon>Paracoccaceae</taxon>
        <taxon>Gemmobacter</taxon>
    </lineage>
</organism>
<keyword evidence="6" id="KW-0472">Membrane</keyword>
<evidence type="ECO:0000313" key="8">
    <source>
        <dbReference type="Proteomes" id="UP000679352"/>
    </source>
</evidence>
<dbReference type="Proteomes" id="UP000679352">
    <property type="component" value="Plasmid p4"/>
</dbReference>
<geneLocation type="plasmid" evidence="7 8">
    <name>p4</name>
</geneLocation>
<dbReference type="PANTHER" id="PTHR34584:SF1">
    <property type="entry name" value="NA(+)_H(+) ANTIPORTER SUBUNIT E1"/>
    <property type="match status" value="1"/>
</dbReference>
<dbReference type="AlphaFoldDB" id="A0A975PBU3"/>
<dbReference type="InterPro" id="IPR002758">
    <property type="entry name" value="Cation_antiport_E"/>
</dbReference>
<dbReference type="RefSeq" id="WP_215507235.1">
    <property type="nucleotide sequence ID" value="NZ_CP076365.1"/>
</dbReference>
<dbReference type="GO" id="GO:0005886">
    <property type="term" value="C:plasma membrane"/>
    <property type="evidence" value="ECO:0007669"/>
    <property type="project" value="UniProtKB-SubCell"/>
</dbReference>
<keyword evidence="5" id="KW-1133">Transmembrane helix</keyword>
<dbReference type="EMBL" id="CP076365">
    <property type="protein sequence ID" value="QWK93102.1"/>
    <property type="molecule type" value="Genomic_DNA"/>
</dbReference>
<keyword evidence="4" id="KW-0812">Transmembrane</keyword>
<comment type="subcellular location">
    <subcellularLocation>
        <location evidence="1">Cell membrane</location>
        <topology evidence="1">Multi-pass membrane protein</topology>
    </subcellularLocation>
</comment>
<evidence type="ECO:0000313" key="7">
    <source>
        <dbReference type="EMBL" id="QWK93102.1"/>
    </source>
</evidence>
<keyword evidence="3" id="KW-1003">Cell membrane</keyword>
<accession>A0A975PBU3</accession>
<evidence type="ECO:0000256" key="5">
    <source>
        <dbReference type="ARBA" id="ARBA00022989"/>
    </source>
</evidence>
<keyword evidence="7" id="KW-0614">Plasmid</keyword>
<dbReference type="GO" id="GO:0008324">
    <property type="term" value="F:monoatomic cation transmembrane transporter activity"/>
    <property type="evidence" value="ECO:0007669"/>
    <property type="project" value="InterPro"/>
</dbReference>
<protein>
    <submittedName>
        <fullName evidence="7">Na+/H+ antiporter subunit E</fullName>
    </submittedName>
</protein>
<evidence type="ECO:0000256" key="1">
    <source>
        <dbReference type="ARBA" id="ARBA00004651"/>
    </source>
</evidence>
<sequence>MTRLVPHPLLSLVLMLVWLLLTRLSPGNLVLGLAVGLLAGWSFARLEPEGKRLRSLRPLLRLMAIVSQDILRSNLAVARLILRGGQHGQRHSAFVEIPLRLTDPAPLALLAMVITATPGTAWIAYDKDSGILLLHVFDMVEGSDWSRLIRDRYEALLLEAFA</sequence>
<evidence type="ECO:0000256" key="6">
    <source>
        <dbReference type="ARBA" id="ARBA00023136"/>
    </source>
</evidence>
<evidence type="ECO:0000256" key="2">
    <source>
        <dbReference type="ARBA" id="ARBA00006228"/>
    </source>
</evidence>
<evidence type="ECO:0000256" key="4">
    <source>
        <dbReference type="ARBA" id="ARBA00022692"/>
    </source>
</evidence>
<dbReference type="Pfam" id="PF01899">
    <property type="entry name" value="MNHE"/>
    <property type="match status" value="1"/>
</dbReference>
<dbReference type="KEGG" id="gfu:KM031_21240"/>
<proteinExistence type="inferred from homology"/>
<evidence type="ECO:0000256" key="3">
    <source>
        <dbReference type="ARBA" id="ARBA00022475"/>
    </source>
</evidence>
<name>A0A975PBU3_9RHOB</name>
<comment type="similarity">
    <text evidence="2">Belongs to the CPA3 antiporters (TC 2.A.63) subunit E family.</text>
</comment>
<dbReference type="PANTHER" id="PTHR34584">
    <property type="entry name" value="NA(+)/H(+) ANTIPORTER SUBUNIT E1"/>
    <property type="match status" value="1"/>
</dbReference>
<keyword evidence="8" id="KW-1185">Reference proteome</keyword>